<keyword evidence="2" id="KW-1185">Reference proteome</keyword>
<reference evidence="1 2" key="1">
    <citation type="submission" date="2019-02" db="EMBL/GenBank/DDBJ databases">
        <title>Deep-cultivation of Planctomycetes and their phenomic and genomic characterization uncovers novel biology.</title>
        <authorList>
            <person name="Wiegand S."/>
            <person name="Jogler M."/>
            <person name="Boedeker C."/>
            <person name="Pinto D."/>
            <person name="Vollmers J."/>
            <person name="Rivas-Marin E."/>
            <person name="Kohn T."/>
            <person name="Peeters S.H."/>
            <person name="Heuer A."/>
            <person name="Rast P."/>
            <person name="Oberbeckmann S."/>
            <person name="Bunk B."/>
            <person name="Jeske O."/>
            <person name="Meyerdierks A."/>
            <person name="Storesund J.E."/>
            <person name="Kallscheuer N."/>
            <person name="Luecker S."/>
            <person name="Lage O.M."/>
            <person name="Pohl T."/>
            <person name="Merkel B.J."/>
            <person name="Hornburger P."/>
            <person name="Mueller R.-W."/>
            <person name="Bruemmer F."/>
            <person name="Labrenz M."/>
            <person name="Spormann A.M."/>
            <person name="Op den Camp H."/>
            <person name="Overmann J."/>
            <person name="Amann R."/>
            <person name="Jetten M.S.M."/>
            <person name="Mascher T."/>
            <person name="Medema M.H."/>
            <person name="Devos D.P."/>
            <person name="Kaster A.-K."/>
            <person name="Ovreas L."/>
            <person name="Rohde M."/>
            <person name="Galperin M.Y."/>
            <person name="Jogler C."/>
        </authorList>
    </citation>
    <scope>NUCLEOTIDE SEQUENCE [LARGE SCALE GENOMIC DNA]</scope>
    <source>
        <strain evidence="1 2">V22</strain>
    </source>
</reference>
<protein>
    <submittedName>
        <fullName evidence="1">Uncharacterized protein</fullName>
    </submittedName>
</protein>
<gene>
    <name evidence="1" type="ORF">V22_31230</name>
</gene>
<sequence length="31" mass="3303">MKLNGIPAFAGMTGLVTLLLIQPRQRAALHA</sequence>
<dbReference type="AlphaFoldDB" id="A0A517TBW7"/>
<accession>A0A517TBW7</accession>
<proteinExistence type="predicted"/>
<evidence type="ECO:0000313" key="2">
    <source>
        <dbReference type="Proteomes" id="UP000319976"/>
    </source>
</evidence>
<organism evidence="1 2">
    <name type="scientific">Calycomorphotria hydatis</name>
    <dbReference type="NCBI Taxonomy" id="2528027"/>
    <lineage>
        <taxon>Bacteria</taxon>
        <taxon>Pseudomonadati</taxon>
        <taxon>Planctomycetota</taxon>
        <taxon>Planctomycetia</taxon>
        <taxon>Planctomycetales</taxon>
        <taxon>Planctomycetaceae</taxon>
        <taxon>Calycomorphotria</taxon>
    </lineage>
</organism>
<dbReference type="EMBL" id="CP036316">
    <property type="protein sequence ID" value="QDT65861.1"/>
    <property type="molecule type" value="Genomic_DNA"/>
</dbReference>
<name>A0A517TBW7_9PLAN</name>
<evidence type="ECO:0000313" key="1">
    <source>
        <dbReference type="EMBL" id="QDT65861.1"/>
    </source>
</evidence>
<dbReference type="Proteomes" id="UP000319976">
    <property type="component" value="Chromosome"/>
</dbReference>
<dbReference type="KEGG" id="chya:V22_31230"/>